<dbReference type="Pfam" id="PF11866">
    <property type="entry name" value="DUF3386"/>
    <property type="match status" value="1"/>
</dbReference>
<organism evidence="1 2">
    <name type="scientific">Stanieria cyanosphaera (strain ATCC 29371 / PCC 7437)</name>
    <dbReference type="NCBI Taxonomy" id="111780"/>
    <lineage>
        <taxon>Bacteria</taxon>
        <taxon>Bacillati</taxon>
        <taxon>Cyanobacteriota</taxon>
        <taxon>Cyanophyceae</taxon>
        <taxon>Pleurocapsales</taxon>
        <taxon>Dermocarpellaceae</taxon>
        <taxon>Stanieria</taxon>
    </lineage>
</organism>
<dbReference type="KEGG" id="scs:Sta7437_4124"/>
<evidence type="ECO:0000313" key="1">
    <source>
        <dbReference type="EMBL" id="AFZ37601.1"/>
    </source>
</evidence>
<dbReference type="Proteomes" id="UP000010473">
    <property type="component" value="Chromosome"/>
</dbReference>
<sequence>MTENNLARDRFRAAYENRYTWDEQFPGYTTDLELKQSEEVYTANIRVNSDLSVEVTGIEDEQVKESVYNQMRDIITHRKRNSFEQAHGKSTFSLGEEDATGAVEILVKGDAMGSNYKIRGTEICQVSRVMGPIAFVINTNESLDTGNGYVSTGYNAIFRDSKTNELKGKREFKESYEKFGNYYLPTEQIIESIDKEGEKITTEFIFSNIKLLEPATVV</sequence>
<reference evidence="2" key="1">
    <citation type="journal article" date="2013" name="Proc. Natl. Acad. Sci. U.S.A.">
        <title>Improving the coverage of the cyanobacterial phylum using diversity-driven genome sequencing.</title>
        <authorList>
            <person name="Shih P.M."/>
            <person name="Wu D."/>
            <person name="Latifi A."/>
            <person name="Axen S.D."/>
            <person name="Fewer D.P."/>
            <person name="Talla E."/>
            <person name="Calteau A."/>
            <person name="Cai F."/>
            <person name="Tandeau de Marsac N."/>
            <person name="Rippka R."/>
            <person name="Herdman M."/>
            <person name="Sivonen K."/>
            <person name="Coursin T."/>
            <person name="Laurent T."/>
            <person name="Goodwin L."/>
            <person name="Nolan M."/>
            <person name="Davenport K.W."/>
            <person name="Han C.S."/>
            <person name="Rubin E.M."/>
            <person name="Eisen J.A."/>
            <person name="Woyke T."/>
            <person name="Gugger M."/>
            <person name="Kerfeld C.A."/>
        </authorList>
    </citation>
    <scope>NUCLEOTIDE SEQUENCE [LARGE SCALE GENOMIC DNA]</scope>
    <source>
        <strain evidence="2">ATCC 29371 / PCC 7437</strain>
    </source>
</reference>
<dbReference type="EMBL" id="CP003653">
    <property type="protein sequence ID" value="AFZ37601.1"/>
    <property type="molecule type" value="Genomic_DNA"/>
</dbReference>
<dbReference type="OrthoDB" id="447919at2"/>
<dbReference type="AlphaFoldDB" id="K9XZR0"/>
<dbReference type="eggNOG" id="ENOG502Z8H2">
    <property type="taxonomic scope" value="Bacteria"/>
</dbReference>
<dbReference type="InterPro" id="IPR021809">
    <property type="entry name" value="DUF3386"/>
</dbReference>
<dbReference type="PATRIC" id="fig|111780.3.peg.4274"/>
<name>K9XZR0_STAC7</name>
<evidence type="ECO:0008006" key="3">
    <source>
        <dbReference type="Google" id="ProtNLM"/>
    </source>
</evidence>
<gene>
    <name evidence="1" type="ordered locus">Sta7437_4124</name>
</gene>
<proteinExistence type="predicted"/>
<protein>
    <recommendedName>
        <fullName evidence="3">DUF3386 domain-containing protein</fullName>
    </recommendedName>
</protein>
<keyword evidence="2" id="KW-1185">Reference proteome</keyword>
<dbReference type="HOGENOM" id="CLU_091325_0_0_3"/>
<evidence type="ECO:0000313" key="2">
    <source>
        <dbReference type="Proteomes" id="UP000010473"/>
    </source>
</evidence>
<accession>K9XZR0</accession>
<dbReference type="RefSeq" id="WP_015195255.1">
    <property type="nucleotide sequence ID" value="NC_019748.1"/>
</dbReference>
<dbReference type="STRING" id="111780.Sta7437_4124"/>